<dbReference type="RefSeq" id="WP_425352198.1">
    <property type="nucleotide sequence ID" value="NZ_JAGGLU010000001.1"/>
</dbReference>
<keyword evidence="16" id="KW-1185">Reference proteome</keyword>
<dbReference type="SMART" id="SM00387">
    <property type="entry name" value="HATPase_c"/>
    <property type="match status" value="1"/>
</dbReference>
<dbReference type="InterPro" id="IPR050398">
    <property type="entry name" value="HssS/ArlS-like"/>
</dbReference>
<dbReference type="InterPro" id="IPR003594">
    <property type="entry name" value="HATPase_dom"/>
</dbReference>
<evidence type="ECO:0000313" key="16">
    <source>
        <dbReference type="Proteomes" id="UP001519292"/>
    </source>
</evidence>
<feature type="transmembrane region" description="Helical" evidence="12">
    <location>
        <begin position="203"/>
        <end position="228"/>
    </location>
</feature>
<evidence type="ECO:0000256" key="7">
    <source>
        <dbReference type="ARBA" id="ARBA00022692"/>
    </source>
</evidence>
<evidence type="ECO:0000313" key="15">
    <source>
        <dbReference type="EMBL" id="MBP2056852.1"/>
    </source>
</evidence>
<evidence type="ECO:0000256" key="4">
    <source>
        <dbReference type="ARBA" id="ARBA00015735"/>
    </source>
</evidence>
<dbReference type="InterPro" id="IPR036890">
    <property type="entry name" value="HATPase_C_sf"/>
</dbReference>
<organism evidence="15 16">
    <name type="scientific">Lactobacillus colini</name>
    <dbReference type="NCBI Taxonomy" id="1819254"/>
    <lineage>
        <taxon>Bacteria</taxon>
        <taxon>Bacillati</taxon>
        <taxon>Bacillota</taxon>
        <taxon>Bacilli</taxon>
        <taxon>Lactobacillales</taxon>
        <taxon>Lactobacillaceae</taxon>
        <taxon>Lactobacillus</taxon>
    </lineage>
</organism>
<comment type="subcellular location">
    <subcellularLocation>
        <location evidence="2">Membrane</location>
        <topology evidence="2">Multi-pass membrane protein</topology>
    </subcellularLocation>
</comment>
<dbReference type="SMART" id="SM00304">
    <property type="entry name" value="HAMP"/>
    <property type="match status" value="1"/>
</dbReference>
<dbReference type="CDD" id="cd00082">
    <property type="entry name" value="HisKA"/>
    <property type="match status" value="1"/>
</dbReference>
<dbReference type="InterPro" id="IPR004358">
    <property type="entry name" value="Sig_transdc_His_kin-like_C"/>
</dbReference>
<keyword evidence="6" id="KW-0808">Transferase</keyword>
<dbReference type="InterPro" id="IPR041610">
    <property type="entry name" value="ArlS_N"/>
</dbReference>
<dbReference type="SUPFAM" id="SSF55874">
    <property type="entry name" value="ATPase domain of HSP90 chaperone/DNA topoisomerase II/histidine kinase"/>
    <property type="match status" value="1"/>
</dbReference>
<proteinExistence type="predicted"/>
<feature type="domain" description="HAMP" evidence="14">
    <location>
        <begin position="226"/>
        <end position="280"/>
    </location>
</feature>
<accession>A0ABS4MBQ9</accession>
<dbReference type="Gene3D" id="3.30.565.10">
    <property type="entry name" value="Histidine kinase-like ATPase, C-terminal domain"/>
    <property type="match status" value="1"/>
</dbReference>
<dbReference type="CDD" id="cd06225">
    <property type="entry name" value="HAMP"/>
    <property type="match status" value="1"/>
</dbReference>
<keyword evidence="8 15" id="KW-0418">Kinase</keyword>
<evidence type="ECO:0000256" key="8">
    <source>
        <dbReference type="ARBA" id="ARBA00022777"/>
    </source>
</evidence>
<dbReference type="SUPFAM" id="SSF158472">
    <property type="entry name" value="HAMP domain-like"/>
    <property type="match status" value="1"/>
</dbReference>
<comment type="caution">
    <text evidence="15">The sequence shown here is derived from an EMBL/GenBank/DDBJ whole genome shotgun (WGS) entry which is preliminary data.</text>
</comment>
<dbReference type="Pfam" id="PF02518">
    <property type="entry name" value="HATPase_c"/>
    <property type="match status" value="1"/>
</dbReference>
<gene>
    <name evidence="15" type="ORF">J2Z60_000014</name>
</gene>
<keyword evidence="9 12" id="KW-1133">Transmembrane helix</keyword>
<evidence type="ECO:0000256" key="5">
    <source>
        <dbReference type="ARBA" id="ARBA00022553"/>
    </source>
</evidence>
<comment type="catalytic activity">
    <reaction evidence="1">
        <text>ATP + protein L-histidine = ADP + protein N-phospho-L-histidine.</text>
        <dbReference type="EC" id="2.7.13.3"/>
    </reaction>
</comment>
<evidence type="ECO:0000259" key="13">
    <source>
        <dbReference type="PROSITE" id="PS50109"/>
    </source>
</evidence>
<evidence type="ECO:0000256" key="6">
    <source>
        <dbReference type="ARBA" id="ARBA00022679"/>
    </source>
</evidence>
<dbReference type="InterPro" id="IPR003661">
    <property type="entry name" value="HisK_dim/P_dom"/>
</dbReference>
<feature type="transmembrane region" description="Helical" evidence="12">
    <location>
        <begin position="27"/>
        <end position="50"/>
    </location>
</feature>
<dbReference type="PANTHER" id="PTHR45528">
    <property type="entry name" value="SENSOR HISTIDINE KINASE CPXA"/>
    <property type="match status" value="1"/>
</dbReference>
<dbReference type="GO" id="GO:0016301">
    <property type="term" value="F:kinase activity"/>
    <property type="evidence" value="ECO:0007669"/>
    <property type="project" value="UniProtKB-KW"/>
</dbReference>
<dbReference type="PROSITE" id="PS50885">
    <property type="entry name" value="HAMP"/>
    <property type="match status" value="1"/>
</dbReference>
<evidence type="ECO:0000256" key="10">
    <source>
        <dbReference type="ARBA" id="ARBA00023012"/>
    </source>
</evidence>
<dbReference type="EC" id="2.7.13.3" evidence="3"/>
<evidence type="ECO:0000256" key="12">
    <source>
        <dbReference type="SAM" id="Phobius"/>
    </source>
</evidence>
<feature type="domain" description="Histidine kinase" evidence="13">
    <location>
        <begin position="288"/>
        <end position="505"/>
    </location>
</feature>
<evidence type="ECO:0000256" key="3">
    <source>
        <dbReference type="ARBA" id="ARBA00012438"/>
    </source>
</evidence>
<dbReference type="Pfam" id="PF18719">
    <property type="entry name" value="ArlS_N"/>
    <property type="match status" value="1"/>
</dbReference>
<dbReference type="SUPFAM" id="SSF47384">
    <property type="entry name" value="Homodimeric domain of signal transducing histidine kinase"/>
    <property type="match status" value="1"/>
</dbReference>
<dbReference type="PROSITE" id="PS50109">
    <property type="entry name" value="HIS_KIN"/>
    <property type="match status" value="1"/>
</dbReference>
<dbReference type="Gene3D" id="1.10.287.130">
    <property type="match status" value="1"/>
</dbReference>
<dbReference type="SMART" id="SM00388">
    <property type="entry name" value="HisKA"/>
    <property type="match status" value="1"/>
</dbReference>
<sequence length="511" mass="58475">MKTMNIATKSNKNAKEETKRSSLAFKWVSVVAATITVSFVIFSIAIYSLIRQQLIQNDQGNTEEIVTTFQRRLVEIPDKLEISNVVPQLSPNTNRILNNAPVSNKRENNVFNDDVLATLANRDTTIIIYNLDGEIIFSNGNNVTDRMPDIKDNHVRQLGHTSSGLHLNIYQKIYSDRTHKLTGYLIVDNSMTQTNKILHTIRLWMIGLSLLAIIIFIILSYLVVNIVVVKPIKKMSKISHEINEDPNSQERISNLNRNDELGELANSFNQMLDRMQAYIQQQKQFVGDVSHELRTPVAVIQGHMNLLQRWGKDDPEVLNESINSSLQEANRMKHLIQEMLDLTRAEQIDIQFPNEVTDVNEVLQRTVNNMKMIHPDFRISYDDDLKPHSFIKMYRNHLEQVLIILMDNAIKYSQDRKEVLVDASSDQNSIIITVQDFGEGIALEEQKKIFNRFYRVDKARTREKGGNGLGLSIAQKLVESYHGKISVTSQLGSGSKFKIEFPILKEKQKSS</sequence>
<dbReference type="EMBL" id="JAGGLU010000001">
    <property type="protein sequence ID" value="MBP2056852.1"/>
    <property type="molecule type" value="Genomic_DNA"/>
</dbReference>
<dbReference type="PRINTS" id="PR00344">
    <property type="entry name" value="BCTRLSENSOR"/>
</dbReference>
<dbReference type="Pfam" id="PF00512">
    <property type="entry name" value="HisKA"/>
    <property type="match status" value="1"/>
</dbReference>
<evidence type="ECO:0000256" key="1">
    <source>
        <dbReference type="ARBA" id="ARBA00000085"/>
    </source>
</evidence>
<keyword evidence="7 12" id="KW-0812">Transmembrane</keyword>
<dbReference type="InterPro" id="IPR036097">
    <property type="entry name" value="HisK_dim/P_sf"/>
</dbReference>
<reference evidence="15 16" key="1">
    <citation type="submission" date="2021-03" db="EMBL/GenBank/DDBJ databases">
        <title>Genomic Encyclopedia of Type Strains, Phase IV (KMG-IV): sequencing the most valuable type-strain genomes for metagenomic binning, comparative biology and taxonomic classification.</title>
        <authorList>
            <person name="Goeker M."/>
        </authorList>
    </citation>
    <scope>NUCLEOTIDE SEQUENCE [LARGE SCALE GENOMIC DNA]</scope>
    <source>
        <strain evidence="15 16">DSM 101872</strain>
    </source>
</reference>
<dbReference type="Gene3D" id="6.10.340.10">
    <property type="match status" value="1"/>
</dbReference>
<evidence type="ECO:0000256" key="11">
    <source>
        <dbReference type="ARBA" id="ARBA00023136"/>
    </source>
</evidence>
<dbReference type="Pfam" id="PF00672">
    <property type="entry name" value="HAMP"/>
    <property type="match status" value="1"/>
</dbReference>
<dbReference type="PANTHER" id="PTHR45528:SF12">
    <property type="entry name" value="SENSOR HISTIDINE KINASE ARSS"/>
    <property type="match status" value="1"/>
</dbReference>
<dbReference type="InterPro" id="IPR005467">
    <property type="entry name" value="His_kinase_dom"/>
</dbReference>
<evidence type="ECO:0000256" key="9">
    <source>
        <dbReference type="ARBA" id="ARBA00022989"/>
    </source>
</evidence>
<keyword evidence="10" id="KW-0902">Two-component regulatory system</keyword>
<evidence type="ECO:0000256" key="2">
    <source>
        <dbReference type="ARBA" id="ARBA00004141"/>
    </source>
</evidence>
<name>A0ABS4MBQ9_9LACO</name>
<protein>
    <recommendedName>
        <fullName evidence="4">Signal transduction histidine-protein kinase ArlS</fullName>
        <ecNumber evidence="3">2.7.13.3</ecNumber>
    </recommendedName>
</protein>
<dbReference type="InterPro" id="IPR003660">
    <property type="entry name" value="HAMP_dom"/>
</dbReference>
<evidence type="ECO:0000259" key="14">
    <source>
        <dbReference type="PROSITE" id="PS50885"/>
    </source>
</evidence>
<dbReference type="Proteomes" id="UP001519292">
    <property type="component" value="Unassembled WGS sequence"/>
</dbReference>
<keyword evidence="11 12" id="KW-0472">Membrane</keyword>
<keyword evidence="5" id="KW-0597">Phosphoprotein</keyword>